<dbReference type="InterPro" id="IPR025449">
    <property type="entry name" value="JetB"/>
</dbReference>
<dbReference type="Pfam" id="PF13835">
    <property type="entry name" value="DUF4194"/>
    <property type="match status" value="1"/>
</dbReference>
<evidence type="ECO:0000313" key="1">
    <source>
        <dbReference type="EMBL" id="TGE23865.1"/>
    </source>
</evidence>
<accession>A0A4Z0Q2E3</accession>
<name>A0A4Z0Q2E3_9BACT</name>
<reference evidence="1 2" key="1">
    <citation type="submission" date="2019-04" db="EMBL/GenBank/DDBJ databases">
        <authorList>
            <person name="Feng G."/>
            <person name="Zhang J."/>
            <person name="Zhu H."/>
        </authorList>
    </citation>
    <scope>NUCLEOTIDE SEQUENCE [LARGE SCALE GENOMIC DNA]</scope>
    <source>
        <strain evidence="1 2">JCM 31653</strain>
    </source>
</reference>
<keyword evidence="2" id="KW-1185">Reference proteome</keyword>
<organism evidence="1 2">
    <name type="scientific">Hymenobacter aquaticus</name>
    <dbReference type="NCBI Taxonomy" id="1867101"/>
    <lineage>
        <taxon>Bacteria</taxon>
        <taxon>Pseudomonadati</taxon>
        <taxon>Bacteroidota</taxon>
        <taxon>Cytophagia</taxon>
        <taxon>Cytophagales</taxon>
        <taxon>Hymenobacteraceae</taxon>
        <taxon>Hymenobacter</taxon>
    </lineage>
</organism>
<dbReference type="OrthoDB" id="369102at2"/>
<dbReference type="EMBL" id="SRLC01000001">
    <property type="protein sequence ID" value="TGE23865.1"/>
    <property type="molecule type" value="Genomic_DNA"/>
</dbReference>
<proteinExistence type="predicted"/>
<gene>
    <name evidence="1" type="ORF">E5K00_01220</name>
</gene>
<sequence>MAKPYASVIIRLLQSHALYTDDHPYWDLLQKHERAVRAHFEDIGVEVELNANQGYARLVQPERGPDDEDAPLKLLRRIPLNYEQSLLCVVLREWLEEHESSPTAGSLRLFVTRADVRERVELFFQQQPNQKAQLSRLDELIGKLESHGFLKTTRRDDLQPDQTQYEVKPLLKAKISLSKLEEFRLRLQAYVESV</sequence>
<dbReference type="Proteomes" id="UP000297549">
    <property type="component" value="Unassembled WGS sequence"/>
</dbReference>
<evidence type="ECO:0000313" key="2">
    <source>
        <dbReference type="Proteomes" id="UP000297549"/>
    </source>
</evidence>
<dbReference type="AlphaFoldDB" id="A0A4Z0Q2E3"/>
<dbReference type="RefSeq" id="WP_135460870.1">
    <property type="nucleotide sequence ID" value="NZ_SRLC01000001.1"/>
</dbReference>
<protein>
    <submittedName>
        <fullName evidence="1">DUF4194 domain-containing protein</fullName>
    </submittedName>
</protein>
<comment type="caution">
    <text evidence="1">The sequence shown here is derived from an EMBL/GenBank/DDBJ whole genome shotgun (WGS) entry which is preliminary data.</text>
</comment>